<dbReference type="EMBL" id="PPTT01000037">
    <property type="protein sequence ID" value="RDB65467.1"/>
    <property type="molecule type" value="Genomic_DNA"/>
</dbReference>
<dbReference type="AlphaFoldDB" id="A0A3N0IV42"/>
<organism evidence="3 5">
    <name type="scientific">Eggerthella sinensis</name>
    <dbReference type="NCBI Taxonomy" id="242230"/>
    <lineage>
        <taxon>Bacteria</taxon>
        <taxon>Bacillati</taxon>
        <taxon>Actinomycetota</taxon>
        <taxon>Coriobacteriia</taxon>
        <taxon>Eggerthellales</taxon>
        <taxon>Eggerthellaceae</taxon>
        <taxon>Eggerthella</taxon>
    </lineage>
</organism>
<evidence type="ECO:0000313" key="3">
    <source>
        <dbReference type="EMBL" id="RNM40848.1"/>
    </source>
</evidence>
<evidence type="ECO:0000313" key="2">
    <source>
        <dbReference type="EMBL" id="RDB65467.1"/>
    </source>
</evidence>
<dbReference type="Proteomes" id="UP000270112">
    <property type="component" value="Unassembled WGS sequence"/>
</dbReference>
<dbReference type="Proteomes" id="UP000253817">
    <property type="component" value="Unassembled WGS sequence"/>
</dbReference>
<dbReference type="PROSITE" id="PS50234">
    <property type="entry name" value="VWFA"/>
    <property type="match status" value="1"/>
</dbReference>
<dbReference type="InterPro" id="IPR021908">
    <property type="entry name" value="YfbK_C"/>
</dbReference>
<dbReference type="SMART" id="SM00327">
    <property type="entry name" value="VWA"/>
    <property type="match status" value="1"/>
</dbReference>
<keyword evidence="4" id="KW-1185">Reference proteome</keyword>
<reference evidence="2 4" key="1">
    <citation type="journal article" date="2018" name="Elife">
        <title>Discovery and characterization of a prevalent human gut bacterial enzyme sufficient for the inactivation of a family of plant toxins.</title>
        <authorList>
            <person name="Koppel N."/>
            <person name="Bisanz J.E."/>
            <person name="Pandelia M.E."/>
            <person name="Turnbaugh P.J."/>
            <person name="Balskus E.P."/>
        </authorList>
    </citation>
    <scope>NUCLEOTIDE SEQUENCE [LARGE SCALE GENOMIC DNA]</scope>
    <source>
        <strain evidence="2 4">DSM 16107</strain>
    </source>
</reference>
<dbReference type="InterPro" id="IPR022156">
    <property type="entry name" value="Uncharacterised_YfbK_N"/>
</dbReference>
<protein>
    <submittedName>
        <fullName evidence="3">VWA domain-containing protein</fullName>
    </submittedName>
</protein>
<dbReference type="InterPro" id="IPR036465">
    <property type="entry name" value="vWFA_dom_sf"/>
</dbReference>
<evidence type="ECO:0000313" key="5">
    <source>
        <dbReference type="Proteomes" id="UP000270112"/>
    </source>
</evidence>
<dbReference type="PANTHER" id="PTHR10579">
    <property type="entry name" value="CALCIUM-ACTIVATED CHLORIDE CHANNEL REGULATOR"/>
    <property type="match status" value="1"/>
</dbReference>
<gene>
    <name evidence="2" type="ORF">C1876_15680</name>
    <name evidence="3" type="ORF">DMP09_12480</name>
</gene>
<dbReference type="SUPFAM" id="SSF53300">
    <property type="entry name" value="vWA-like"/>
    <property type="match status" value="1"/>
</dbReference>
<evidence type="ECO:0000259" key="1">
    <source>
        <dbReference type="PROSITE" id="PS50234"/>
    </source>
</evidence>
<dbReference type="Pfam" id="PF12450">
    <property type="entry name" value="vWF_A"/>
    <property type="match status" value="1"/>
</dbReference>
<dbReference type="Pfam" id="PF12034">
    <property type="entry name" value="YfbK_C"/>
    <property type="match status" value="1"/>
</dbReference>
<dbReference type="InterPro" id="IPR051266">
    <property type="entry name" value="CLCR"/>
</dbReference>
<dbReference type="EMBL" id="QICC01000061">
    <property type="protein sequence ID" value="RNM40848.1"/>
    <property type="molecule type" value="Genomic_DNA"/>
</dbReference>
<reference evidence="3" key="3">
    <citation type="journal article" date="2019" name="Microbiol. Resour. Announc.">
        <title>Draft Genome Sequences of Type Strains of Gordonibacter faecihominis, Paraeggerthella hongkongensis, Parvibacter caecicola,Slackia equolifaciens, Slackia faecicanis, and Slackia isoflavoniconvertens.</title>
        <authorList>
            <person name="Danylec N."/>
            <person name="Stoll D.A."/>
            <person name="Dotsch A."/>
            <person name="Huch M."/>
        </authorList>
    </citation>
    <scope>NUCLEOTIDE SEQUENCE</scope>
    <source>
        <strain evidence="3">DSM 16107</strain>
    </source>
</reference>
<comment type="caution">
    <text evidence="3">The sequence shown here is derived from an EMBL/GenBank/DDBJ whole genome shotgun (WGS) entry which is preliminary data.</text>
</comment>
<proteinExistence type="predicted"/>
<accession>A0A3N0IV42</accession>
<name>A0A3N0IV42_9ACTN</name>
<dbReference type="PANTHER" id="PTHR10579:SF43">
    <property type="entry name" value="ZINC FINGER (C3HC4-TYPE RING FINGER) FAMILY PROTEIN"/>
    <property type="match status" value="1"/>
</dbReference>
<dbReference type="Gene3D" id="3.40.50.410">
    <property type="entry name" value="von Willebrand factor, type A domain"/>
    <property type="match status" value="1"/>
</dbReference>
<dbReference type="InterPro" id="IPR002035">
    <property type="entry name" value="VWF_A"/>
</dbReference>
<feature type="domain" description="VWFA" evidence="1">
    <location>
        <begin position="177"/>
        <end position="362"/>
    </location>
</feature>
<dbReference type="Pfam" id="PF00092">
    <property type="entry name" value="VWA"/>
    <property type="match status" value="1"/>
</dbReference>
<reference evidence="5" key="2">
    <citation type="submission" date="2018-05" db="EMBL/GenBank/DDBJ databases">
        <title>Genome Sequencing of selected type strains of the family Eggerthellaceae.</title>
        <authorList>
            <person name="Danylec N."/>
            <person name="Stoll D.A."/>
            <person name="Doetsch A."/>
            <person name="Huch M."/>
        </authorList>
    </citation>
    <scope>NUCLEOTIDE SEQUENCE [LARGE SCALE GENOMIC DNA]</scope>
    <source>
        <strain evidence="5">DSM 16107</strain>
    </source>
</reference>
<sequence>MLQPAPRPRCAPARAFAPTRGTAAFLALALAFALLVASALLAGCVADEPLKSGESDLSAVGDALGDATASLACPPSASAPRSSSSPSTLSADVDTASYCILRSLVADGYGPLDLPDGAVRTEELLNYFDYDYPAPEDDELFGVSVQMGPCPWYRERALLVMGFATEPDEYAASAGSNLVFLIDVSGSMDEPDKLPLLKDAFATLVAGLSERDRVSIVTYANDEHVVLEGAPGNEADRIMGVVDGLTASGATNGEAGLDRAYRVAEEHFIEGGTNRIILASDGGLNVGISSEDALHEYVDQKRKTGVYLSALGFGAASYRDAVMETLADHGNGAYHYIDCAEEAERVFGTNLCANLVPLANDVKVQVAFNPTQVKRYRLVGYENRALAAEEFRDDDADAGEVGSGHAFTVAYELQLTDAAFDTAEPWLTCTMRYRPAGDPDAGVREQQRTVDASSFAEQPNDDWTFAAAVIECGMRLNHAGFAGDAPLEQARELLSTIELNEQRRGFDDLLATLVERDAARACAAPGAPRIADIAP</sequence>
<dbReference type="OrthoDB" id="3170630at2"/>
<evidence type="ECO:0000313" key="4">
    <source>
        <dbReference type="Proteomes" id="UP000253817"/>
    </source>
</evidence>